<dbReference type="GO" id="GO:0033176">
    <property type="term" value="C:proton-transporting V-type ATPase complex"/>
    <property type="evidence" value="ECO:0007669"/>
    <property type="project" value="TreeGrafter"/>
</dbReference>
<feature type="domain" description="V-type proton ATPase subunit S1 luminal" evidence="8">
    <location>
        <begin position="269"/>
        <end position="400"/>
    </location>
</feature>
<dbReference type="GO" id="GO:0030641">
    <property type="term" value="P:regulation of cellular pH"/>
    <property type="evidence" value="ECO:0007669"/>
    <property type="project" value="TreeGrafter"/>
</dbReference>
<evidence type="ECO:0000256" key="6">
    <source>
        <dbReference type="SAM" id="Phobius"/>
    </source>
</evidence>
<dbReference type="InterPro" id="IPR046756">
    <property type="entry name" value="VAS1/VOA1_TM"/>
</dbReference>
<proteinExistence type="inferred from homology"/>
<evidence type="ECO:0000256" key="7">
    <source>
        <dbReference type="SAM" id="SignalP"/>
    </source>
</evidence>
<keyword evidence="11" id="KW-1185">Reference proteome</keyword>
<dbReference type="InterPro" id="IPR008388">
    <property type="entry name" value="Ac45_acc_su"/>
</dbReference>
<name>A0A3M6V3D2_POCDA</name>
<organism evidence="10 11">
    <name type="scientific">Pocillopora damicornis</name>
    <name type="common">Cauliflower coral</name>
    <name type="synonym">Millepora damicornis</name>
    <dbReference type="NCBI Taxonomy" id="46731"/>
    <lineage>
        <taxon>Eukaryota</taxon>
        <taxon>Metazoa</taxon>
        <taxon>Cnidaria</taxon>
        <taxon>Anthozoa</taxon>
        <taxon>Hexacorallia</taxon>
        <taxon>Scleractinia</taxon>
        <taxon>Astrocoeniina</taxon>
        <taxon>Pocilloporidae</taxon>
        <taxon>Pocillopora</taxon>
    </lineage>
</organism>
<dbReference type="EMBL" id="RCHS01000150">
    <property type="protein sequence ID" value="RMX60425.1"/>
    <property type="molecule type" value="Genomic_DNA"/>
</dbReference>
<feature type="signal peptide" evidence="7">
    <location>
        <begin position="1"/>
        <end position="22"/>
    </location>
</feature>
<dbReference type="InterPro" id="IPR046755">
    <property type="entry name" value="VAS1_LD"/>
</dbReference>
<dbReference type="Pfam" id="PF05827">
    <property type="entry name" value="VAS1_LD"/>
    <property type="match status" value="1"/>
</dbReference>
<evidence type="ECO:0000259" key="9">
    <source>
        <dbReference type="Pfam" id="PF20520"/>
    </source>
</evidence>
<keyword evidence="5 6" id="KW-0472">Membrane</keyword>
<keyword evidence="4 6" id="KW-1133">Transmembrane helix</keyword>
<dbReference type="GO" id="GO:0001671">
    <property type="term" value="F:ATPase activator activity"/>
    <property type="evidence" value="ECO:0007669"/>
    <property type="project" value="TreeGrafter"/>
</dbReference>
<feature type="chain" id="PRO_5018177343" evidence="7">
    <location>
        <begin position="23"/>
        <end position="465"/>
    </location>
</feature>
<evidence type="ECO:0000256" key="5">
    <source>
        <dbReference type="ARBA" id="ARBA00023136"/>
    </source>
</evidence>
<dbReference type="OMA" id="MSQRFYP"/>
<dbReference type="PANTHER" id="PTHR12471:SF7">
    <property type="entry name" value="V-TYPE PROTON ATPASE SUBUNIT S1"/>
    <property type="match status" value="1"/>
</dbReference>
<evidence type="ECO:0000256" key="2">
    <source>
        <dbReference type="ARBA" id="ARBA00009037"/>
    </source>
</evidence>
<keyword evidence="3 6" id="KW-0812">Transmembrane</keyword>
<dbReference type="AlphaFoldDB" id="A0A3M6V3D2"/>
<dbReference type="Pfam" id="PF20520">
    <property type="entry name" value="Ac45-VOA1_TM"/>
    <property type="match status" value="1"/>
</dbReference>
<comment type="similarity">
    <text evidence="2">Belongs to the vacuolar ATPase subunit S1 family.</text>
</comment>
<feature type="domain" description="V-type proton ATPase subunit S1/VOA1 transmembrane" evidence="9">
    <location>
        <begin position="416"/>
        <end position="454"/>
    </location>
</feature>
<sequence>MAASSSLWLWSVFISFLGCLSADSSLPVPVFIWSKDSGVISSSPVLAGHTVKQSDFQDKYLKKLFNTPQIICVFLQDRLSIDDLSHYGDAYSTGNQGTAFYNLKVAMEAANSSAVLPSVDLSSSSGNNDELLHLIRKMASGLVKELNPEETGKFDITEFSLDKEKTNVFIFHLMPTSSSEPAKMFIQNDKLIGAISGQMSSTDLPYTCIMTAASPNEVIHERLLLEKQWQQESHDRFRRALEVEDLGSVPEAAGKNQLINGSLFADAGCILLYFKGFEIMVNGTTHNVLSNATEDLTFDVQKDCTAANTSDSITIIFKGIKGVKTLDLSFTFTTNASEWKCTDATLKIDGTLSGQEIKGTFTFNSSGVLTAPSEYSYSCVNVTMKHNKTPISFKNFQVQPINVKNGTFSYAYDCTGFFNIPILMGLITTGVLLIILFIAVLVMFSLTTMDRFDDPKGPTIHVATG</sequence>
<dbReference type="Proteomes" id="UP000275408">
    <property type="component" value="Unassembled WGS sequence"/>
</dbReference>
<evidence type="ECO:0000256" key="1">
    <source>
        <dbReference type="ARBA" id="ARBA00004167"/>
    </source>
</evidence>
<dbReference type="STRING" id="46731.A0A3M6V3D2"/>
<protein>
    <submittedName>
        <fullName evidence="10">Uncharacterized protein</fullName>
    </submittedName>
</protein>
<gene>
    <name evidence="10" type="ORF">pdam_00017765</name>
</gene>
<keyword evidence="7" id="KW-0732">Signal</keyword>
<evidence type="ECO:0000259" key="8">
    <source>
        <dbReference type="Pfam" id="PF05827"/>
    </source>
</evidence>
<evidence type="ECO:0000256" key="3">
    <source>
        <dbReference type="ARBA" id="ARBA00022692"/>
    </source>
</evidence>
<accession>A0A3M6V3D2</accession>
<dbReference type="PANTHER" id="PTHR12471">
    <property type="entry name" value="VACUOLAR ATP SYNTHASE SUBUNIT S1"/>
    <property type="match status" value="1"/>
</dbReference>
<dbReference type="Gene3D" id="2.40.160.110">
    <property type="match status" value="1"/>
</dbReference>
<comment type="caution">
    <text evidence="10">The sequence shown here is derived from an EMBL/GenBank/DDBJ whole genome shotgun (WGS) entry which is preliminary data.</text>
</comment>
<dbReference type="OrthoDB" id="9985059at2759"/>
<evidence type="ECO:0000313" key="11">
    <source>
        <dbReference type="Proteomes" id="UP000275408"/>
    </source>
</evidence>
<evidence type="ECO:0000313" key="10">
    <source>
        <dbReference type="EMBL" id="RMX60425.1"/>
    </source>
</evidence>
<comment type="subcellular location">
    <subcellularLocation>
        <location evidence="1">Membrane</location>
        <topology evidence="1">Single-pass membrane protein</topology>
    </subcellularLocation>
</comment>
<evidence type="ECO:0000256" key="4">
    <source>
        <dbReference type="ARBA" id="ARBA00022989"/>
    </source>
</evidence>
<reference evidence="10 11" key="1">
    <citation type="journal article" date="2018" name="Sci. Rep.">
        <title>Comparative analysis of the Pocillopora damicornis genome highlights role of immune system in coral evolution.</title>
        <authorList>
            <person name="Cunning R."/>
            <person name="Bay R.A."/>
            <person name="Gillette P."/>
            <person name="Baker A.C."/>
            <person name="Traylor-Knowles N."/>
        </authorList>
    </citation>
    <scope>NUCLEOTIDE SEQUENCE [LARGE SCALE GENOMIC DNA]</scope>
    <source>
        <strain evidence="10">RSMAS</strain>
        <tissue evidence="10">Whole animal</tissue>
    </source>
</reference>
<feature type="transmembrane region" description="Helical" evidence="6">
    <location>
        <begin position="422"/>
        <end position="446"/>
    </location>
</feature>